<organism evidence="4 5">
    <name type="scientific">Methanosarcina horonobensis HB-1 = JCM 15518</name>
    <dbReference type="NCBI Taxonomy" id="1434110"/>
    <lineage>
        <taxon>Archaea</taxon>
        <taxon>Methanobacteriati</taxon>
        <taxon>Methanobacteriota</taxon>
        <taxon>Stenosarchaea group</taxon>
        <taxon>Methanomicrobia</taxon>
        <taxon>Methanosarcinales</taxon>
        <taxon>Methanosarcinaceae</taxon>
        <taxon>Methanosarcina</taxon>
    </lineage>
</organism>
<dbReference type="InterPro" id="IPR000700">
    <property type="entry name" value="PAS-assoc_C"/>
</dbReference>
<dbReference type="EMBL" id="CP009516">
    <property type="protein sequence ID" value="AKB78225.1"/>
    <property type="molecule type" value="Genomic_DNA"/>
</dbReference>
<evidence type="ECO:0000259" key="3">
    <source>
        <dbReference type="PROSITE" id="PS50113"/>
    </source>
</evidence>
<accession>A0A0E3WVQ4</accession>
<dbReference type="PROSITE" id="PS50112">
    <property type="entry name" value="PAS"/>
    <property type="match status" value="1"/>
</dbReference>
<dbReference type="InterPro" id="IPR000014">
    <property type="entry name" value="PAS"/>
</dbReference>
<dbReference type="Gene3D" id="3.30.450.20">
    <property type="entry name" value="PAS domain"/>
    <property type="match status" value="1"/>
</dbReference>
<proteinExistence type="predicted"/>
<dbReference type="InterPro" id="IPR025847">
    <property type="entry name" value="MEDS_domain"/>
</dbReference>
<dbReference type="CDD" id="cd00130">
    <property type="entry name" value="PAS"/>
    <property type="match status" value="1"/>
</dbReference>
<keyword evidence="4" id="KW-0808">Transferase</keyword>
<dbReference type="RefSeq" id="WP_052730789.1">
    <property type="nucleotide sequence ID" value="NZ_CP009516.1"/>
</dbReference>
<evidence type="ECO:0000256" key="1">
    <source>
        <dbReference type="SAM" id="Coils"/>
    </source>
</evidence>
<dbReference type="PROSITE" id="PS50113">
    <property type="entry name" value="PAC"/>
    <property type="match status" value="1"/>
</dbReference>
<dbReference type="Pfam" id="PF08447">
    <property type="entry name" value="PAS_3"/>
    <property type="match status" value="1"/>
</dbReference>
<evidence type="ECO:0000313" key="5">
    <source>
        <dbReference type="Proteomes" id="UP000033101"/>
    </source>
</evidence>
<dbReference type="InterPro" id="IPR013655">
    <property type="entry name" value="PAS_fold_3"/>
</dbReference>
<dbReference type="GO" id="GO:0016301">
    <property type="term" value="F:kinase activity"/>
    <property type="evidence" value="ECO:0007669"/>
    <property type="project" value="UniProtKB-KW"/>
</dbReference>
<sequence>MEGRVRISGVETIGNISWGTHFCQFYKTKEDLMDVVVPYFKAGLENDEFCMWVTSQLLDVEEAKEALVKGVPDFDVYLQRGQMEIISYDNWYARYYISDSSNPIRNGLEKLNQKIAKDYDGLRLSGDFFLLEERRQDFAYREGEIDSVISKYRMITMCTYSFEKCNVAGIAEIVSNHQFILAKKEGKWERIENSGRKRAEEAESRLKGVLDNLENLVKARTAELEKTYNSLKENEMRLSEAQKIAHIGSWDWNLVTGEVYWSDELYRIFGLAPRKFGLPYNEILDYIHPEDRKYADTAIKRSLNGEPYEIDYRIITADGAELIVHAQGGAVFDENNNPVFMSGTIQDITERKRAEKELEKIQETHIKEIHHRIKNNLQVISSLLSLQAERFSDEKVLEAFRESQNRVASMALIHEELYTGNKITTLDFADYLQKLAVDLFSSYNLRNDNIKLKLDLEQIYLGMDTAIPLGIIVNELVSNSLKHAFPDRREGEISIALKRAEKFTVNGKCFKLENGCTEENFNYVLAVSDNGISIPEGTDFRTADSLGFQLINILVEQIDGCIELRKDKGTEFIVSICKIEKMSK</sequence>
<dbReference type="InterPro" id="IPR011495">
    <property type="entry name" value="Sig_transdc_His_kin_sub2_dim/P"/>
</dbReference>
<reference evidence="4 5" key="1">
    <citation type="submission" date="2014-07" db="EMBL/GenBank/DDBJ databases">
        <title>Methanogenic archaea and the global carbon cycle.</title>
        <authorList>
            <person name="Henriksen J.R."/>
            <person name="Luke J."/>
            <person name="Reinhart S."/>
            <person name="Benedict M.N."/>
            <person name="Youngblut N.D."/>
            <person name="Metcalf M.E."/>
            <person name="Whitaker R.J."/>
            <person name="Metcalf W.W."/>
        </authorList>
    </citation>
    <scope>NUCLEOTIDE SEQUENCE [LARGE SCALE GENOMIC DNA]</scope>
    <source>
        <strain evidence="4 5">HB-1</strain>
    </source>
</reference>
<dbReference type="AlphaFoldDB" id="A0A0E3WVQ4"/>
<dbReference type="NCBIfam" id="TIGR00229">
    <property type="entry name" value="sensory_box"/>
    <property type="match status" value="1"/>
</dbReference>
<dbReference type="Proteomes" id="UP000033101">
    <property type="component" value="Chromosome"/>
</dbReference>
<name>A0A0E3WVQ4_9EURY</name>
<dbReference type="InterPro" id="IPR035965">
    <property type="entry name" value="PAS-like_dom_sf"/>
</dbReference>
<dbReference type="SUPFAM" id="SSF55874">
    <property type="entry name" value="ATPase domain of HSP90 chaperone/DNA topoisomerase II/histidine kinase"/>
    <property type="match status" value="1"/>
</dbReference>
<keyword evidence="4" id="KW-0418">Kinase</keyword>
<feature type="domain" description="PAS" evidence="2">
    <location>
        <begin position="259"/>
        <end position="306"/>
    </location>
</feature>
<dbReference type="KEGG" id="mhor:MSHOH_1742"/>
<keyword evidence="5" id="KW-1185">Reference proteome</keyword>
<dbReference type="OrthoDB" id="134017at2157"/>
<dbReference type="STRING" id="1434110.MSHOH_1742"/>
<dbReference type="Gene3D" id="2.10.70.100">
    <property type="match status" value="1"/>
</dbReference>
<evidence type="ECO:0000313" key="4">
    <source>
        <dbReference type="EMBL" id="AKB78225.1"/>
    </source>
</evidence>
<dbReference type="Pfam" id="PF02518">
    <property type="entry name" value="HATPase_c"/>
    <property type="match status" value="1"/>
</dbReference>
<dbReference type="SUPFAM" id="SSF55785">
    <property type="entry name" value="PYP-like sensor domain (PAS domain)"/>
    <property type="match status" value="1"/>
</dbReference>
<keyword evidence="1" id="KW-0175">Coiled coil</keyword>
<gene>
    <name evidence="4" type="ORF">MSHOH_1742</name>
</gene>
<dbReference type="SMART" id="SM00086">
    <property type="entry name" value="PAC"/>
    <property type="match status" value="1"/>
</dbReference>
<dbReference type="GeneID" id="24830961"/>
<dbReference type="Pfam" id="PF14417">
    <property type="entry name" value="MEDS"/>
    <property type="match status" value="1"/>
</dbReference>
<dbReference type="FunFam" id="3.30.450.20:FF:000088">
    <property type="entry name" value="Sensory transduction histidine kinase"/>
    <property type="match status" value="1"/>
</dbReference>
<dbReference type="InterPro" id="IPR001610">
    <property type="entry name" value="PAC"/>
</dbReference>
<feature type="domain" description="PAC" evidence="3">
    <location>
        <begin position="308"/>
        <end position="360"/>
    </location>
</feature>
<dbReference type="InterPro" id="IPR036890">
    <property type="entry name" value="HATPase_C_sf"/>
</dbReference>
<dbReference type="PANTHER" id="PTHR43065">
    <property type="entry name" value="SENSOR HISTIDINE KINASE"/>
    <property type="match status" value="1"/>
</dbReference>
<evidence type="ECO:0000259" key="2">
    <source>
        <dbReference type="PROSITE" id="PS50112"/>
    </source>
</evidence>
<dbReference type="HOGENOM" id="CLU_000445_114_57_2"/>
<dbReference type="InterPro" id="IPR003594">
    <property type="entry name" value="HATPase_dom"/>
</dbReference>
<dbReference type="PATRIC" id="fig|1434110.4.peg.2204"/>
<feature type="coiled-coil region" evidence="1">
    <location>
        <begin position="196"/>
        <end position="241"/>
    </location>
</feature>
<dbReference type="SMART" id="SM00387">
    <property type="entry name" value="HATPase_c"/>
    <property type="match status" value="1"/>
</dbReference>
<dbReference type="PANTHER" id="PTHR43065:SF23">
    <property type="entry name" value="SENSOR HISTIDINE KINASE PDTAS"/>
    <property type="match status" value="1"/>
</dbReference>
<dbReference type="Gene3D" id="3.30.565.10">
    <property type="entry name" value="Histidine kinase-like ATPase, C-terminal domain"/>
    <property type="match status" value="1"/>
</dbReference>
<dbReference type="Pfam" id="PF07568">
    <property type="entry name" value="HisKA_2"/>
    <property type="match status" value="1"/>
</dbReference>
<protein>
    <submittedName>
        <fullName evidence="4">Sensory transduction histidine kinase</fullName>
    </submittedName>
</protein>